<reference evidence="1 2" key="1">
    <citation type="submission" date="2014-09" db="EMBL/GenBank/DDBJ databases">
        <authorList>
            <person name="Hornung B.V."/>
        </authorList>
    </citation>
    <scope>NUCLEOTIDE SEQUENCE [LARGE SCALE GENOMIC DNA]</scope>
    <source>
        <strain evidence="1 2">FRIFI</strain>
    </source>
</reference>
<dbReference type="AlphaFoldDB" id="A0A2P2BVC3"/>
<accession>A0A2P2BVC3</accession>
<dbReference type="KEGG" id="rhom:FRIFI_2790"/>
<dbReference type="EMBL" id="LN650648">
    <property type="protein sequence ID" value="CEI74307.1"/>
    <property type="molecule type" value="Genomic_DNA"/>
</dbReference>
<dbReference type="PIRSF" id="PIRSF037263">
    <property type="entry name" value="DUF951_bac"/>
    <property type="match status" value="1"/>
</dbReference>
<dbReference type="InterPro" id="IPR009296">
    <property type="entry name" value="DUF951"/>
</dbReference>
<evidence type="ECO:0008006" key="3">
    <source>
        <dbReference type="Google" id="ProtNLM"/>
    </source>
</evidence>
<dbReference type="Proteomes" id="UP000245695">
    <property type="component" value="Chromosome 1"/>
</dbReference>
<dbReference type="PANTHER" id="PTHR38455">
    <property type="entry name" value="HYPOTHETICAL CYTOSOLIC PROTEIN"/>
    <property type="match status" value="1"/>
</dbReference>
<dbReference type="PANTHER" id="PTHR38455:SF1">
    <property type="entry name" value="DUF951 DOMAIN-CONTAINING PROTEIN"/>
    <property type="match status" value="1"/>
</dbReference>
<evidence type="ECO:0000313" key="1">
    <source>
        <dbReference type="EMBL" id="CEI74307.1"/>
    </source>
</evidence>
<name>A0A2P2BVC3_9FIRM</name>
<sequence length="62" mass="7268">MPISIKIGDVVEMKKQHPCGNKEFEITRVGMDVKIKCTKCSREIMLDRETFEKRVKKIITKE</sequence>
<proteinExistence type="predicted"/>
<protein>
    <recommendedName>
        <fullName evidence="3">DUF951 domain-containing protein</fullName>
    </recommendedName>
</protein>
<organism evidence="1 2">
    <name type="scientific">Romboutsia hominis</name>
    <dbReference type="NCBI Taxonomy" id="1507512"/>
    <lineage>
        <taxon>Bacteria</taxon>
        <taxon>Bacillati</taxon>
        <taxon>Bacillota</taxon>
        <taxon>Clostridia</taxon>
        <taxon>Peptostreptococcales</taxon>
        <taxon>Peptostreptococcaceae</taxon>
        <taxon>Romboutsia</taxon>
    </lineage>
</organism>
<gene>
    <name evidence="1" type="ORF">FRIFI_2790</name>
</gene>
<dbReference type="RefSeq" id="WP_166506165.1">
    <property type="nucleotide sequence ID" value="NZ_JAKNTL010000002.1"/>
</dbReference>
<keyword evidence="2" id="KW-1185">Reference proteome</keyword>
<evidence type="ECO:0000313" key="2">
    <source>
        <dbReference type="Proteomes" id="UP000245695"/>
    </source>
</evidence>
<dbReference type="Pfam" id="PF06107">
    <property type="entry name" value="DUF951"/>
    <property type="match status" value="1"/>
</dbReference>